<name>A0A0E0ATD8_9ORYZ</name>
<reference evidence="2" key="2">
    <citation type="submission" date="2018-05" db="EMBL/GenBank/DDBJ databases">
        <title>OgluRS3 (Oryza glumaepatula Reference Sequence Version 3).</title>
        <authorList>
            <person name="Zhang J."/>
            <person name="Kudrna D."/>
            <person name="Lee S."/>
            <person name="Talag J."/>
            <person name="Welchert J."/>
            <person name="Wing R.A."/>
        </authorList>
    </citation>
    <scope>NUCLEOTIDE SEQUENCE [LARGE SCALE GENOMIC DNA]</scope>
</reference>
<dbReference type="Gramene" id="OGLUM08G09940.1">
    <property type="protein sequence ID" value="OGLUM08G09940.1"/>
    <property type="gene ID" value="OGLUM08G09940"/>
</dbReference>
<proteinExistence type="predicted"/>
<accession>A0A0E0ATD8</accession>
<evidence type="ECO:0000313" key="3">
    <source>
        <dbReference type="Proteomes" id="UP000026961"/>
    </source>
</evidence>
<dbReference type="HOGENOM" id="CLU_2088611_0_0_1"/>
<reference evidence="2" key="1">
    <citation type="submission" date="2015-04" db="UniProtKB">
        <authorList>
            <consortium name="EnsemblPlants"/>
        </authorList>
    </citation>
    <scope>IDENTIFICATION</scope>
</reference>
<feature type="region of interest" description="Disordered" evidence="1">
    <location>
        <begin position="1"/>
        <end position="26"/>
    </location>
</feature>
<dbReference type="EnsemblPlants" id="OGLUM08G09940.1">
    <property type="protein sequence ID" value="OGLUM08G09940.1"/>
    <property type="gene ID" value="OGLUM08G09940"/>
</dbReference>
<dbReference type="Proteomes" id="UP000026961">
    <property type="component" value="Chromosome 8"/>
</dbReference>
<dbReference type="AlphaFoldDB" id="A0A0E0ATD8"/>
<protein>
    <submittedName>
        <fullName evidence="2">Uncharacterized protein</fullName>
    </submittedName>
</protein>
<sequence>MAAAADSGSPPFPPPPSLSSLVAESPVGGGGGVGGLFGGSSGLGARVGPVPPCRCRSSSRGRPRPPSLRAAAAPLLTPPLCQYSSSRATLLLAHLSTATVPPLLSLVNCSHALFLDT</sequence>
<keyword evidence="3" id="KW-1185">Reference proteome</keyword>
<organism evidence="2">
    <name type="scientific">Oryza glumipatula</name>
    <dbReference type="NCBI Taxonomy" id="40148"/>
    <lineage>
        <taxon>Eukaryota</taxon>
        <taxon>Viridiplantae</taxon>
        <taxon>Streptophyta</taxon>
        <taxon>Embryophyta</taxon>
        <taxon>Tracheophyta</taxon>
        <taxon>Spermatophyta</taxon>
        <taxon>Magnoliopsida</taxon>
        <taxon>Liliopsida</taxon>
        <taxon>Poales</taxon>
        <taxon>Poaceae</taxon>
        <taxon>BOP clade</taxon>
        <taxon>Oryzoideae</taxon>
        <taxon>Oryzeae</taxon>
        <taxon>Oryzinae</taxon>
        <taxon>Oryza</taxon>
    </lineage>
</organism>
<evidence type="ECO:0000256" key="1">
    <source>
        <dbReference type="SAM" id="MobiDB-lite"/>
    </source>
</evidence>
<feature type="region of interest" description="Disordered" evidence="1">
    <location>
        <begin position="45"/>
        <end position="71"/>
    </location>
</feature>
<evidence type="ECO:0000313" key="2">
    <source>
        <dbReference type="EnsemblPlants" id="OGLUM08G09940.1"/>
    </source>
</evidence>